<dbReference type="InterPro" id="IPR003660">
    <property type="entry name" value="HAMP_dom"/>
</dbReference>
<sequence length="652" mass="71584">MKNIVNRIPMRFKFACVLLLPLLALAWFATQGIMERRTALQEFDRLHTMTELAQRAGDAVHQMQLERGMTAGFLGSGGEAFGNRLREQRPKTDDAVNAFQAQQASLDQALLTPAVQQQLREIDERWQRQAALRERVNALEVTTGEALGHYTGINGQLMAFVGSLAHLTREGDITRQLSAYYQLLEAKDLAGIERALLANTFAADGMPPDMLRRFLSLLGEEQAFLDGFRVLAGEQSRQQLDLALSGVEIGRLMERRELAISQASEGGYGVDPEEWFEWQTVKIGRLKALEDQVVNAVVTETVTLRQAAQQALWLYAVIALVASLLAIITAILIVRAITTPLSQALYSIATRDNDLTQRLIVPGSDELSQLYQAFNESSATTETLVADITRNAQSVAVVSNQIAQGNQDLAQRTEEQSASLVQTASSMEQITATVRQSADNAKQAQQMTDDVAHQAKEASLVASQAQQAMQLILQANEQVTSIVGTIDNISFQTNLLALNASVEAARAGEHGRGFAVVADEVRKLASRSTEEANQIRQLIDNNVAKIAEGETLVNSTNETLGHIAQRVEQMAHLMDEMVSATHEQSAGIEQINRAMAQLEDVTQQNASLVEEVAAASRSLDEQADDMTRQMSRYQVSDSYPQESRLAMSVAYS</sequence>
<keyword evidence="3 5" id="KW-0807">Transducer</keyword>
<evidence type="ECO:0000259" key="8">
    <source>
        <dbReference type="PROSITE" id="PS50111"/>
    </source>
</evidence>
<dbReference type="Pfam" id="PF00015">
    <property type="entry name" value="MCPsignal"/>
    <property type="match status" value="1"/>
</dbReference>
<dbReference type="InterPro" id="IPR004090">
    <property type="entry name" value="Chemotax_Me-accpt_rcpt"/>
</dbReference>
<dbReference type="InterPro" id="IPR010910">
    <property type="entry name" value="Nitrate/nitrite_sensing_bac"/>
</dbReference>
<dbReference type="GO" id="GO:0007165">
    <property type="term" value="P:signal transduction"/>
    <property type="evidence" value="ECO:0007669"/>
    <property type="project" value="UniProtKB-KW"/>
</dbReference>
<dbReference type="RefSeq" id="WP_176305000.1">
    <property type="nucleotide sequence ID" value="NZ_CAXBNY010000004.1"/>
</dbReference>
<feature type="domain" description="HAMP" evidence="9">
    <location>
        <begin position="341"/>
        <end position="386"/>
    </location>
</feature>
<dbReference type="Pfam" id="PF08376">
    <property type="entry name" value="NIT"/>
    <property type="match status" value="1"/>
</dbReference>
<evidence type="ECO:0000256" key="4">
    <source>
        <dbReference type="ARBA" id="ARBA00029447"/>
    </source>
</evidence>
<dbReference type="InterPro" id="IPR051310">
    <property type="entry name" value="MCP_chemotaxis"/>
</dbReference>
<feature type="domain" description="Methyl-accepting transducer" evidence="8">
    <location>
        <begin position="391"/>
        <end position="620"/>
    </location>
</feature>
<comment type="caution">
    <text evidence="11">The sequence shown here is derived from an EMBL/GenBank/DDBJ whole genome shotgun (WGS) entry which is preliminary data.</text>
</comment>
<keyword evidence="12" id="KW-1185">Reference proteome</keyword>
<dbReference type="AlphaFoldDB" id="A0A7Y6VB06"/>
<evidence type="ECO:0000256" key="3">
    <source>
        <dbReference type="ARBA" id="ARBA00023224"/>
    </source>
</evidence>
<dbReference type="Pfam" id="PF00672">
    <property type="entry name" value="HAMP"/>
    <property type="match status" value="1"/>
</dbReference>
<dbReference type="Gene3D" id="1.10.287.950">
    <property type="entry name" value="Methyl-accepting chemotaxis protein"/>
    <property type="match status" value="1"/>
</dbReference>
<dbReference type="SMART" id="SM00283">
    <property type="entry name" value="MA"/>
    <property type="match status" value="1"/>
</dbReference>
<dbReference type="Proteomes" id="UP000589984">
    <property type="component" value="Unassembled WGS sequence"/>
</dbReference>
<dbReference type="PROSITE" id="PS50111">
    <property type="entry name" value="CHEMOTAXIS_TRANSDUC_2"/>
    <property type="match status" value="1"/>
</dbReference>
<accession>A0A7Y6VB06</accession>
<dbReference type="CDD" id="cd06225">
    <property type="entry name" value="HAMP"/>
    <property type="match status" value="1"/>
</dbReference>
<dbReference type="PROSITE" id="PS50885">
    <property type="entry name" value="HAMP"/>
    <property type="match status" value="1"/>
</dbReference>
<organism evidence="11 12">
    <name type="scientific">Vreelandella maris</name>
    <dbReference type="NCBI Taxonomy" id="2729617"/>
    <lineage>
        <taxon>Bacteria</taxon>
        <taxon>Pseudomonadati</taxon>
        <taxon>Pseudomonadota</taxon>
        <taxon>Gammaproteobacteria</taxon>
        <taxon>Oceanospirillales</taxon>
        <taxon>Halomonadaceae</taxon>
        <taxon>Vreelandella</taxon>
    </lineage>
</organism>
<dbReference type="PANTHER" id="PTHR43531">
    <property type="entry name" value="PROTEIN ICFG"/>
    <property type="match status" value="1"/>
</dbReference>
<keyword evidence="7" id="KW-0812">Transmembrane</keyword>
<dbReference type="SUPFAM" id="SSF58104">
    <property type="entry name" value="Methyl-accepting chemotaxis protein (MCP) signaling domain"/>
    <property type="match status" value="1"/>
</dbReference>
<dbReference type="CDD" id="cd11386">
    <property type="entry name" value="MCP_signal"/>
    <property type="match status" value="1"/>
</dbReference>
<evidence type="ECO:0000259" key="10">
    <source>
        <dbReference type="PROSITE" id="PS50906"/>
    </source>
</evidence>
<keyword evidence="7" id="KW-1133">Transmembrane helix</keyword>
<comment type="similarity">
    <text evidence="4">Belongs to the methyl-accepting chemotaxis (MCP) protein family.</text>
</comment>
<dbReference type="SMART" id="SM00304">
    <property type="entry name" value="HAMP"/>
    <property type="match status" value="1"/>
</dbReference>
<feature type="transmembrane region" description="Helical" evidence="7">
    <location>
        <begin position="312"/>
        <end position="334"/>
    </location>
</feature>
<feature type="coiled-coil region" evidence="6">
    <location>
        <begin position="591"/>
        <end position="618"/>
    </location>
</feature>
<dbReference type="InterPro" id="IPR013587">
    <property type="entry name" value="Nitrate/nitrite_sensing"/>
</dbReference>
<keyword evidence="7" id="KW-0472">Membrane</keyword>
<name>A0A7Y6VB06_9GAMM</name>
<dbReference type="GO" id="GO:0005886">
    <property type="term" value="C:plasma membrane"/>
    <property type="evidence" value="ECO:0007669"/>
    <property type="project" value="TreeGrafter"/>
</dbReference>
<dbReference type="PANTHER" id="PTHR43531:SF14">
    <property type="entry name" value="METHYL-ACCEPTING CHEMOTAXIS PROTEIN I-RELATED"/>
    <property type="match status" value="1"/>
</dbReference>
<dbReference type="GO" id="GO:0004888">
    <property type="term" value="F:transmembrane signaling receptor activity"/>
    <property type="evidence" value="ECO:0007669"/>
    <property type="project" value="InterPro"/>
</dbReference>
<protein>
    <submittedName>
        <fullName evidence="11">Nitrate- and nitrite sensing domain-containing protein</fullName>
    </submittedName>
</protein>
<evidence type="ECO:0000256" key="5">
    <source>
        <dbReference type="PROSITE-ProRule" id="PRU00284"/>
    </source>
</evidence>
<evidence type="ECO:0000256" key="2">
    <source>
        <dbReference type="ARBA" id="ARBA00022481"/>
    </source>
</evidence>
<evidence type="ECO:0000313" key="12">
    <source>
        <dbReference type="Proteomes" id="UP000589984"/>
    </source>
</evidence>
<dbReference type="EMBL" id="JABWCV010000041">
    <property type="protein sequence ID" value="NVF16500.1"/>
    <property type="molecule type" value="Genomic_DNA"/>
</dbReference>
<gene>
    <name evidence="11" type="ORF">HUO07_20450</name>
</gene>
<keyword evidence="6" id="KW-0175">Coiled coil</keyword>
<dbReference type="GO" id="GO:0006935">
    <property type="term" value="P:chemotaxis"/>
    <property type="evidence" value="ECO:0007669"/>
    <property type="project" value="InterPro"/>
</dbReference>
<evidence type="ECO:0000256" key="1">
    <source>
        <dbReference type="ARBA" id="ARBA00004370"/>
    </source>
</evidence>
<evidence type="ECO:0000256" key="7">
    <source>
        <dbReference type="SAM" id="Phobius"/>
    </source>
</evidence>
<dbReference type="FunFam" id="1.10.287.950:FF:000001">
    <property type="entry name" value="Methyl-accepting chemotaxis sensory transducer"/>
    <property type="match status" value="1"/>
</dbReference>
<evidence type="ECO:0000259" key="9">
    <source>
        <dbReference type="PROSITE" id="PS50885"/>
    </source>
</evidence>
<dbReference type="PRINTS" id="PR00260">
    <property type="entry name" value="CHEMTRNSDUCR"/>
</dbReference>
<reference evidence="11 12" key="1">
    <citation type="submission" date="2020-06" db="EMBL/GenBank/DDBJ databases">
        <title>Halomonas sp. QX-1 draft genome sequence.</title>
        <authorList>
            <person name="Qiu X."/>
        </authorList>
    </citation>
    <scope>NUCLEOTIDE SEQUENCE [LARGE SCALE GENOMIC DNA]</scope>
    <source>
        <strain evidence="11 12">QX-1</strain>
    </source>
</reference>
<dbReference type="InterPro" id="IPR004089">
    <property type="entry name" value="MCPsignal_dom"/>
</dbReference>
<comment type="subcellular location">
    <subcellularLocation>
        <location evidence="1">Membrane</location>
    </subcellularLocation>
</comment>
<proteinExistence type="inferred from homology"/>
<dbReference type="PROSITE" id="PS50906">
    <property type="entry name" value="NIT"/>
    <property type="match status" value="1"/>
</dbReference>
<evidence type="ECO:0000256" key="6">
    <source>
        <dbReference type="SAM" id="Coils"/>
    </source>
</evidence>
<keyword evidence="2" id="KW-0488">Methylation</keyword>
<feature type="domain" description="NIT" evidence="10">
    <location>
        <begin position="54"/>
        <end position="304"/>
    </location>
</feature>
<evidence type="ECO:0000313" key="11">
    <source>
        <dbReference type="EMBL" id="NVF16500.1"/>
    </source>
</evidence>